<keyword evidence="1" id="KW-1133">Transmembrane helix</keyword>
<dbReference type="OrthoDB" id="5771061at2"/>
<organism evidence="2 3">
    <name type="scientific">Rheinheimera salexigens</name>
    <dbReference type="NCBI Taxonomy" id="1628148"/>
    <lineage>
        <taxon>Bacteria</taxon>
        <taxon>Pseudomonadati</taxon>
        <taxon>Pseudomonadota</taxon>
        <taxon>Gammaproteobacteria</taxon>
        <taxon>Chromatiales</taxon>
        <taxon>Chromatiaceae</taxon>
        <taxon>Rheinheimera</taxon>
    </lineage>
</organism>
<dbReference type="EMBL" id="MKEK01000001">
    <property type="protein sequence ID" value="OEY69593.1"/>
    <property type="molecule type" value="Genomic_DNA"/>
</dbReference>
<dbReference type="Pfam" id="PF14373">
    <property type="entry name" value="Imm_superinfect"/>
    <property type="match status" value="1"/>
</dbReference>
<reference evidence="3" key="1">
    <citation type="submission" date="2016-09" db="EMBL/GenBank/DDBJ databases">
        <authorList>
            <person name="Wan X."/>
            <person name="Hou S."/>
        </authorList>
    </citation>
    <scope>NUCLEOTIDE SEQUENCE [LARGE SCALE GENOMIC DNA]</scope>
    <source>
        <strain evidence="3">KH87</strain>
    </source>
</reference>
<feature type="transmembrane region" description="Helical" evidence="1">
    <location>
        <begin position="17"/>
        <end position="37"/>
    </location>
</feature>
<dbReference type="InterPro" id="IPR016410">
    <property type="entry name" value="Phage_imm"/>
</dbReference>
<keyword evidence="1" id="KW-0812">Transmembrane</keyword>
<dbReference type="STRING" id="1628148.BI198_08490"/>
<dbReference type="RefSeq" id="WP_070049163.1">
    <property type="nucleotide sequence ID" value="NZ_CBCSDO010000004.1"/>
</dbReference>
<evidence type="ECO:0008006" key="4">
    <source>
        <dbReference type="Google" id="ProtNLM"/>
    </source>
</evidence>
<sequence>MFEQFDFLQPLTQLGPLFWVVFIPFLLAIYFLPSIVASFRNRKHLGKIFLANIPAGLSWIAWCALIIWAFSGKQQKPTEQVIQ</sequence>
<evidence type="ECO:0000313" key="3">
    <source>
        <dbReference type="Proteomes" id="UP000242258"/>
    </source>
</evidence>
<name>A0A1E7Q696_9GAMM</name>
<dbReference type="Proteomes" id="UP000242258">
    <property type="component" value="Unassembled WGS sequence"/>
</dbReference>
<proteinExistence type="predicted"/>
<dbReference type="AlphaFoldDB" id="A0A1E7Q696"/>
<keyword evidence="3" id="KW-1185">Reference proteome</keyword>
<accession>A0A1E7Q696</accession>
<keyword evidence="1" id="KW-0472">Membrane</keyword>
<evidence type="ECO:0000256" key="1">
    <source>
        <dbReference type="SAM" id="Phobius"/>
    </source>
</evidence>
<gene>
    <name evidence="2" type="ORF">BI198_08490</name>
</gene>
<evidence type="ECO:0000313" key="2">
    <source>
        <dbReference type="EMBL" id="OEY69593.1"/>
    </source>
</evidence>
<comment type="caution">
    <text evidence="2">The sequence shown here is derived from an EMBL/GenBank/DDBJ whole genome shotgun (WGS) entry which is preliminary data.</text>
</comment>
<protein>
    <recommendedName>
        <fullName evidence="4">Superinfection immunity protein</fullName>
    </recommendedName>
</protein>
<feature type="transmembrane region" description="Helical" evidence="1">
    <location>
        <begin position="49"/>
        <end position="70"/>
    </location>
</feature>